<dbReference type="AlphaFoldDB" id="A0A1J1I979"/>
<comment type="similarity">
    <text evidence="2 12">Belongs to the G-protein coupled receptor 1 family.</text>
</comment>
<feature type="transmembrane region" description="Helical" evidence="14">
    <location>
        <begin position="127"/>
        <end position="145"/>
    </location>
</feature>
<dbReference type="PRINTS" id="PR00237">
    <property type="entry name" value="GPCRRHODOPSN"/>
</dbReference>
<keyword evidence="4 12" id="KW-0812">Transmembrane</keyword>
<evidence type="ECO:0000256" key="12">
    <source>
        <dbReference type="RuleBase" id="RU000688"/>
    </source>
</evidence>
<dbReference type="PANTHER" id="PTHR24243">
    <property type="entry name" value="G-PROTEIN COUPLED RECEPTOR"/>
    <property type="match status" value="1"/>
</dbReference>
<evidence type="ECO:0000256" key="7">
    <source>
        <dbReference type="ARBA" id="ARBA00023136"/>
    </source>
</evidence>
<dbReference type="GO" id="GO:0005886">
    <property type="term" value="C:plasma membrane"/>
    <property type="evidence" value="ECO:0007669"/>
    <property type="project" value="UniProtKB-SubCell"/>
</dbReference>
<evidence type="ECO:0000256" key="13">
    <source>
        <dbReference type="SAM" id="MobiDB-lite"/>
    </source>
</evidence>
<dbReference type="Gene3D" id="1.20.1070.10">
    <property type="entry name" value="Rhodopsin 7-helix transmembrane proteins"/>
    <property type="match status" value="1"/>
</dbReference>
<evidence type="ECO:0000256" key="14">
    <source>
        <dbReference type="SAM" id="Phobius"/>
    </source>
</evidence>
<dbReference type="PRINTS" id="PR01565">
    <property type="entry name" value="NEUROMEDINUR"/>
</dbReference>
<protein>
    <submittedName>
        <fullName evidence="16">CLUMA_CG008473, isoform A</fullName>
    </submittedName>
</protein>
<dbReference type="InterPro" id="IPR005390">
    <property type="entry name" value="NeuromedU_rcpt"/>
</dbReference>
<dbReference type="GO" id="GO:0001607">
    <property type="term" value="F:neuromedin U receptor activity"/>
    <property type="evidence" value="ECO:0007669"/>
    <property type="project" value="InterPro"/>
</dbReference>
<keyword evidence="8" id="KW-1015">Disulfide bond</keyword>
<evidence type="ECO:0000256" key="3">
    <source>
        <dbReference type="ARBA" id="ARBA00022475"/>
    </source>
</evidence>
<dbReference type="PROSITE" id="PS50262">
    <property type="entry name" value="G_PROTEIN_RECEP_F1_2"/>
    <property type="match status" value="1"/>
</dbReference>
<reference evidence="16 17" key="1">
    <citation type="submission" date="2015-04" db="EMBL/GenBank/DDBJ databases">
        <authorList>
            <person name="Syromyatnikov M.Y."/>
            <person name="Popov V.N."/>
        </authorList>
    </citation>
    <scope>NUCLEOTIDE SEQUENCE [LARGE SCALE GENOMIC DNA]</scope>
</reference>
<dbReference type="OrthoDB" id="5950040at2759"/>
<feature type="domain" description="G-protein coupled receptors family 1 profile" evidence="15">
    <location>
        <begin position="61"/>
        <end position="337"/>
    </location>
</feature>
<keyword evidence="3" id="KW-1003">Cell membrane</keyword>
<organism evidence="16 17">
    <name type="scientific">Clunio marinus</name>
    <dbReference type="NCBI Taxonomy" id="568069"/>
    <lineage>
        <taxon>Eukaryota</taxon>
        <taxon>Metazoa</taxon>
        <taxon>Ecdysozoa</taxon>
        <taxon>Arthropoda</taxon>
        <taxon>Hexapoda</taxon>
        <taxon>Insecta</taxon>
        <taxon>Pterygota</taxon>
        <taxon>Neoptera</taxon>
        <taxon>Endopterygota</taxon>
        <taxon>Diptera</taxon>
        <taxon>Nematocera</taxon>
        <taxon>Chironomoidea</taxon>
        <taxon>Chironomidae</taxon>
        <taxon>Clunio</taxon>
    </lineage>
</organism>
<evidence type="ECO:0000256" key="8">
    <source>
        <dbReference type="ARBA" id="ARBA00023157"/>
    </source>
</evidence>
<dbReference type="SUPFAM" id="SSF81321">
    <property type="entry name" value="Family A G protein-coupled receptor-like"/>
    <property type="match status" value="1"/>
</dbReference>
<proteinExistence type="inferred from homology"/>
<comment type="subcellular location">
    <subcellularLocation>
        <location evidence="1">Cell membrane</location>
        <topology evidence="1">Multi-pass membrane protein</topology>
    </subcellularLocation>
</comment>
<keyword evidence="7 14" id="KW-0472">Membrane</keyword>
<keyword evidence="9 12" id="KW-0675">Receptor</keyword>
<evidence type="ECO:0000256" key="6">
    <source>
        <dbReference type="ARBA" id="ARBA00023040"/>
    </source>
</evidence>
<evidence type="ECO:0000256" key="10">
    <source>
        <dbReference type="ARBA" id="ARBA00023180"/>
    </source>
</evidence>
<feature type="region of interest" description="Disordered" evidence="13">
    <location>
        <begin position="368"/>
        <end position="410"/>
    </location>
</feature>
<feature type="transmembrane region" description="Helical" evidence="14">
    <location>
        <begin position="165"/>
        <end position="189"/>
    </location>
</feature>
<feature type="compositionally biased region" description="Polar residues" evidence="13">
    <location>
        <begin position="401"/>
        <end position="410"/>
    </location>
</feature>
<feature type="compositionally biased region" description="Basic residues" evidence="13">
    <location>
        <begin position="368"/>
        <end position="381"/>
    </location>
</feature>
<sequence>METQNITFLSFILADNSSFNETFHEDNFSISYNEPNKRDSLYLLIPITLIYVIIFISGCIGNISTCIVIAKNKSMYSATNYYLFSLAVSDFILLVSGAPMELYFYWFKGQFIFGDVFCIVRNMINEMAANATVLTITAFTIERYVAICHPFLSHTISKLSRAVKYIFLIWILSISFATLLALQTGVQVYPETGETHCMMIEERAIIPHTFYISTVLFFFAPMSLITVLYILIGVKLRSSTMITRENGSTIQRNNNLISNNNQNTSQSTKRVLKMLVAVVICFFVSWFPFHAQRLVYNWAMQNENPAEHEFLAKIYFFVTYSSGILYYLSTCINPLLYNIMSNKFRQAFKETLQKKCCTCSSPQTHHQKRQYRILSRGKRRYGQPESTEYSGSGKDDYSSSTQKQSVDTITTSRNTSLKHYKINKSFDTFAKSPSLFAMGPSNARFSESIESTNCHTYLTTKITNSEINISSECNINEIHLNIFPPSATYIKEPPNIFGCQSDEKSLDRSQNYVNIDIIVLFWKISHLAR</sequence>
<evidence type="ECO:0000256" key="11">
    <source>
        <dbReference type="ARBA" id="ARBA00023224"/>
    </source>
</evidence>
<keyword evidence="6 12" id="KW-0297">G-protein coupled receptor</keyword>
<evidence type="ECO:0000256" key="1">
    <source>
        <dbReference type="ARBA" id="ARBA00004651"/>
    </source>
</evidence>
<keyword evidence="5 14" id="KW-1133">Transmembrane helix</keyword>
<dbReference type="EMBL" id="CVRI01000040">
    <property type="protein sequence ID" value="CRK94985.1"/>
    <property type="molecule type" value="Genomic_DNA"/>
</dbReference>
<dbReference type="STRING" id="568069.A0A1J1I979"/>
<evidence type="ECO:0000256" key="9">
    <source>
        <dbReference type="ARBA" id="ARBA00023170"/>
    </source>
</evidence>
<dbReference type="InterPro" id="IPR017452">
    <property type="entry name" value="GPCR_Rhodpsn_7TM"/>
</dbReference>
<evidence type="ECO:0000256" key="5">
    <source>
        <dbReference type="ARBA" id="ARBA00022989"/>
    </source>
</evidence>
<dbReference type="Proteomes" id="UP000183832">
    <property type="component" value="Unassembled WGS sequence"/>
</dbReference>
<feature type="transmembrane region" description="Helical" evidence="14">
    <location>
        <begin position="271"/>
        <end position="289"/>
    </location>
</feature>
<evidence type="ECO:0000259" key="15">
    <source>
        <dbReference type="PROSITE" id="PS50262"/>
    </source>
</evidence>
<name>A0A1J1I979_9DIPT</name>
<gene>
    <name evidence="16" type="ORF">CLUMA_CG008473</name>
</gene>
<dbReference type="Pfam" id="PF00001">
    <property type="entry name" value="7tm_1"/>
    <property type="match status" value="1"/>
</dbReference>
<keyword evidence="17" id="KW-1185">Reference proteome</keyword>
<feature type="transmembrane region" description="Helical" evidence="14">
    <location>
        <begin position="81"/>
        <end position="107"/>
    </location>
</feature>
<evidence type="ECO:0000256" key="2">
    <source>
        <dbReference type="ARBA" id="ARBA00010663"/>
    </source>
</evidence>
<evidence type="ECO:0000313" key="17">
    <source>
        <dbReference type="Proteomes" id="UP000183832"/>
    </source>
</evidence>
<evidence type="ECO:0000256" key="4">
    <source>
        <dbReference type="ARBA" id="ARBA00022692"/>
    </source>
</evidence>
<dbReference type="SMART" id="SM01381">
    <property type="entry name" value="7TM_GPCR_Srsx"/>
    <property type="match status" value="1"/>
</dbReference>
<dbReference type="PANTHER" id="PTHR24243:SF208">
    <property type="entry name" value="PYROKININ-1 RECEPTOR"/>
    <property type="match status" value="1"/>
</dbReference>
<accession>A0A1J1I979</accession>
<feature type="transmembrane region" description="Helical" evidence="14">
    <location>
        <begin position="209"/>
        <end position="232"/>
    </location>
</feature>
<feature type="non-terminal residue" evidence="16">
    <location>
        <position position="529"/>
    </location>
</feature>
<keyword evidence="10" id="KW-0325">Glycoprotein</keyword>
<feature type="transmembrane region" description="Helical" evidence="14">
    <location>
        <begin position="314"/>
        <end position="336"/>
    </location>
</feature>
<feature type="transmembrane region" description="Helical" evidence="14">
    <location>
        <begin position="41"/>
        <end position="69"/>
    </location>
</feature>
<dbReference type="InterPro" id="IPR000276">
    <property type="entry name" value="GPCR_Rhodpsn"/>
</dbReference>
<evidence type="ECO:0000313" key="16">
    <source>
        <dbReference type="EMBL" id="CRK94985.1"/>
    </source>
</evidence>
<keyword evidence="11 12" id="KW-0807">Transducer</keyword>
<dbReference type="PROSITE" id="PS00237">
    <property type="entry name" value="G_PROTEIN_RECEP_F1_1"/>
    <property type="match status" value="1"/>
</dbReference>